<reference evidence="3" key="1">
    <citation type="submission" date="2018-06" db="EMBL/GenBank/DDBJ databases">
        <authorList>
            <person name="Zhirakovskaya E."/>
        </authorList>
    </citation>
    <scope>NUCLEOTIDE SEQUENCE</scope>
</reference>
<comment type="similarity">
    <text evidence="1">Belongs to the short-chain dehydrogenases/reductases (SDR) family.</text>
</comment>
<gene>
    <name evidence="3" type="ORF">MNBD_ALPHA12-173</name>
</gene>
<accession>A0A3B0TSF1</accession>
<dbReference type="SUPFAM" id="SSF51735">
    <property type="entry name" value="NAD(P)-binding Rossmann-fold domains"/>
    <property type="match status" value="1"/>
</dbReference>
<name>A0A3B0TSF1_9ZZZZ</name>
<dbReference type="Pfam" id="PF00106">
    <property type="entry name" value="adh_short"/>
    <property type="match status" value="1"/>
</dbReference>
<dbReference type="Gene3D" id="3.40.50.720">
    <property type="entry name" value="NAD(P)-binding Rossmann-like Domain"/>
    <property type="match status" value="1"/>
</dbReference>
<sequence length="253" mass="27972">MSKPVILVTGATSGFGLATARKFAQNGWKVIATGRRLERLDELADEFEKGVVLALEMDLMELEDIKKAIASIPENFQPVKCLFNNGGLALGSKPVPEARFEDWRQMVETNIMGLIHMSQLMVPYLKEAGRGASIINVGSIAGRFPYPGGNVYGATKAFVRQFSYELRCDLAGSDIRVTSFEPGMAKTEFMKVRTYGDDEANENLYKGVEPILPEDVADIIWFLANMPAHLNVNSFELMPLAQVPAIPTILRKK</sequence>
<dbReference type="PANTHER" id="PTHR42901:SF1">
    <property type="entry name" value="ALCOHOL DEHYDROGENASE"/>
    <property type="match status" value="1"/>
</dbReference>
<proteinExistence type="inferred from homology"/>
<dbReference type="InterPro" id="IPR020904">
    <property type="entry name" value="Sc_DH/Rdtase_CS"/>
</dbReference>
<dbReference type="PRINTS" id="PR00081">
    <property type="entry name" value="GDHRDH"/>
</dbReference>
<dbReference type="PROSITE" id="PS00061">
    <property type="entry name" value="ADH_SHORT"/>
    <property type="match status" value="1"/>
</dbReference>
<dbReference type="PANTHER" id="PTHR42901">
    <property type="entry name" value="ALCOHOL DEHYDROGENASE"/>
    <property type="match status" value="1"/>
</dbReference>
<evidence type="ECO:0000313" key="3">
    <source>
        <dbReference type="EMBL" id="VAW21545.1"/>
    </source>
</evidence>
<protein>
    <submittedName>
        <fullName evidence="3">3-hydroxypropionate dehydrogenase</fullName>
        <ecNumber evidence="3">1.1.1.298</ecNumber>
    </submittedName>
</protein>
<dbReference type="InterPro" id="IPR036291">
    <property type="entry name" value="NAD(P)-bd_dom_sf"/>
</dbReference>
<dbReference type="FunFam" id="3.40.50.720:FF:000047">
    <property type="entry name" value="NADP-dependent L-serine/L-allo-threonine dehydrogenase"/>
    <property type="match status" value="1"/>
</dbReference>
<dbReference type="AlphaFoldDB" id="A0A3B0TSF1"/>
<dbReference type="EC" id="1.1.1.298" evidence="3"/>
<evidence type="ECO:0000256" key="2">
    <source>
        <dbReference type="ARBA" id="ARBA00023002"/>
    </source>
</evidence>
<dbReference type="GO" id="GO:0035527">
    <property type="term" value="F:3-hydroxypropionate dehydrogenase (NADP+) activity"/>
    <property type="evidence" value="ECO:0007669"/>
    <property type="project" value="UniProtKB-EC"/>
</dbReference>
<dbReference type="InterPro" id="IPR002347">
    <property type="entry name" value="SDR_fam"/>
</dbReference>
<evidence type="ECO:0000256" key="1">
    <source>
        <dbReference type="ARBA" id="ARBA00006484"/>
    </source>
</evidence>
<organism evidence="3">
    <name type="scientific">hydrothermal vent metagenome</name>
    <dbReference type="NCBI Taxonomy" id="652676"/>
    <lineage>
        <taxon>unclassified sequences</taxon>
        <taxon>metagenomes</taxon>
        <taxon>ecological metagenomes</taxon>
    </lineage>
</organism>
<dbReference type="EMBL" id="UOEO01000173">
    <property type="protein sequence ID" value="VAW21545.1"/>
    <property type="molecule type" value="Genomic_DNA"/>
</dbReference>
<keyword evidence="2 3" id="KW-0560">Oxidoreductase</keyword>